<evidence type="ECO:0000313" key="3">
    <source>
        <dbReference type="Proteomes" id="UP000277582"/>
    </source>
</evidence>
<dbReference type="PANTHER" id="PTHR35090:SF1">
    <property type="entry name" value="SLR0144 PROTEIN"/>
    <property type="match status" value="1"/>
</dbReference>
<feature type="domain" description="4-vinyl reductase 4VR" evidence="1">
    <location>
        <begin position="198"/>
        <end position="255"/>
    </location>
</feature>
<evidence type="ECO:0000313" key="2">
    <source>
        <dbReference type="EMBL" id="RSN73103.1"/>
    </source>
</evidence>
<evidence type="ECO:0000259" key="1">
    <source>
        <dbReference type="SMART" id="SM00989"/>
    </source>
</evidence>
<dbReference type="SUPFAM" id="SSF111126">
    <property type="entry name" value="Ligand-binding domain in the NO signalling and Golgi transport"/>
    <property type="match status" value="1"/>
</dbReference>
<accession>A0A429GGS9</accession>
<sequence length="262" mass="29600">MHMPHNLPLFTITSISRPEGYVVLELSLLLKDVPGAIHSVSNVIKSYGGDIKWGVTHESDKPGLAWWCTFLLVKEDSVDEMIESLRKLDLVSDLEYTVHRDRIIITRHHDRILSLGGRAILFRTEWLKHIHAAVGKTWGTEGAKALAYIVGVDMGKAAHKSHVSFIGDLKDELLSFLLEMMGGTGWISGGSWRKDGEKYIIRLYDLFECEIAGESHLVRGELAGYITAIRGRDYKATEVKCKARGDEYCEFVVEPVERVYER</sequence>
<gene>
    <name evidence="2" type="ORF">D6D85_11450</name>
</gene>
<dbReference type="Gene3D" id="3.30.1380.20">
    <property type="entry name" value="Trafficking protein particle complex subunit 3"/>
    <property type="match status" value="1"/>
</dbReference>
<protein>
    <recommendedName>
        <fullName evidence="1">4-vinyl reductase 4VR domain-containing protein</fullName>
    </recommendedName>
</protein>
<dbReference type="AlphaFoldDB" id="A0A429GGS9"/>
<proteinExistence type="predicted"/>
<dbReference type="Proteomes" id="UP000277582">
    <property type="component" value="Unassembled WGS sequence"/>
</dbReference>
<dbReference type="InterPro" id="IPR004096">
    <property type="entry name" value="V4R"/>
</dbReference>
<dbReference type="SUPFAM" id="SSF55021">
    <property type="entry name" value="ACT-like"/>
    <property type="match status" value="1"/>
</dbReference>
<dbReference type="InterPro" id="IPR024096">
    <property type="entry name" value="NO_sig/Golgi_transp_ligand-bd"/>
</dbReference>
<dbReference type="Pfam" id="PF02830">
    <property type="entry name" value="V4R"/>
    <property type="match status" value="1"/>
</dbReference>
<name>A0A429GGS9_9CREN</name>
<dbReference type="InterPro" id="IPR045865">
    <property type="entry name" value="ACT-like_dom_sf"/>
</dbReference>
<keyword evidence="3" id="KW-1185">Reference proteome</keyword>
<organism evidence="2 3">
    <name type="scientific">Candidatus Methanodesulfokora washburnensis</name>
    <dbReference type="NCBI Taxonomy" id="2478471"/>
    <lineage>
        <taxon>Archaea</taxon>
        <taxon>Thermoproteota</taxon>
        <taxon>Candidatus Korarchaeia</taxon>
        <taxon>Candidatus Korarchaeia incertae sedis</taxon>
        <taxon>Candidatus Methanodesulfokora</taxon>
    </lineage>
</organism>
<reference evidence="2 3" key="1">
    <citation type="submission" date="2018-10" db="EMBL/GenBank/DDBJ databases">
        <title>Co-occurring genomic capacity for anaerobic methane metabolism and dissimilatory sulfite reduction discovered in the Korarchaeota.</title>
        <authorList>
            <person name="Mckay L.J."/>
            <person name="Dlakic M."/>
            <person name="Fields M.W."/>
            <person name="Delmont T.O."/>
            <person name="Eren A.M."/>
            <person name="Jay Z.J."/>
            <person name="Klingelsmith K.B."/>
            <person name="Rusch D.B."/>
            <person name="Inskeep W.P."/>
        </authorList>
    </citation>
    <scope>NUCLEOTIDE SEQUENCE [LARGE SCALE GENOMIC DNA]</scope>
    <source>
        <strain evidence="2 3">MDKW</strain>
    </source>
</reference>
<comment type="caution">
    <text evidence="2">The sequence shown here is derived from an EMBL/GenBank/DDBJ whole genome shotgun (WGS) entry which is preliminary data.</text>
</comment>
<dbReference type="EMBL" id="RCOS01000129">
    <property type="protein sequence ID" value="RSN73103.1"/>
    <property type="molecule type" value="Genomic_DNA"/>
</dbReference>
<dbReference type="PANTHER" id="PTHR35090">
    <property type="entry name" value="DNA-DIRECTED RNA POLYMERASE SUBUNIT I"/>
    <property type="match status" value="1"/>
</dbReference>
<dbReference type="SMART" id="SM00989">
    <property type="entry name" value="V4R"/>
    <property type="match status" value="1"/>
</dbReference>